<proteinExistence type="predicted"/>
<dbReference type="Proteomes" id="UP000197619">
    <property type="component" value="Unassembled WGS sequence"/>
</dbReference>
<comment type="caution">
    <text evidence="1">The sequence shown here is derived from an EMBL/GenBank/DDBJ whole genome shotgun (WGS) entry which is preliminary data.</text>
</comment>
<evidence type="ECO:0000313" key="1">
    <source>
        <dbReference type="EMBL" id="OWK63910.1"/>
    </source>
</evidence>
<gene>
    <name evidence="1" type="ORF">RLOC_00011868</name>
</gene>
<evidence type="ECO:0008006" key="3">
    <source>
        <dbReference type="Google" id="ProtNLM"/>
    </source>
</evidence>
<dbReference type="Gene3D" id="3.10.10.10">
    <property type="entry name" value="HIV Type 1 Reverse Transcriptase, subunit A, domain 1"/>
    <property type="match status" value="1"/>
</dbReference>
<dbReference type="InterPro" id="IPR043128">
    <property type="entry name" value="Rev_trsase/Diguanyl_cyclase"/>
</dbReference>
<accession>A0A218VDX0</accession>
<dbReference type="AlphaFoldDB" id="A0A218VDX0"/>
<sequence>MYSRSWQRCNGEKEHGEDLRKTHFLLSSPDYLRNGYFKDPKGHNWAFGIAAVEREDIRKLSILPGLSDDPSAVRLLRVEEQQSSREQRLTVDYHGLNEVTPPLSAAMPDIFELQYELQSKAAQWYVTIDIANAFFSIPLAAECRPQFAFTWREEPNDAIKDISRVVQTASRSPLPRRTAETFSTLDLQRETTSVYKTLLRQNHVLWAMLADARLCYTAFNVVIIERYFFLVKTFLAPDVGSTVQKYENLATLHSE</sequence>
<dbReference type="Gene3D" id="3.30.70.270">
    <property type="match status" value="1"/>
</dbReference>
<name>A0A218VDX0_9PASE</name>
<dbReference type="EMBL" id="MUZQ01000007">
    <property type="protein sequence ID" value="OWK63910.1"/>
    <property type="molecule type" value="Genomic_DNA"/>
</dbReference>
<protein>
    <recommendedName>
        <fullName evidence="3">Reverse transcriptase domain-containing protein</fullName>
    </recommendedName>
</protein>
<dbReference type="InterPro" id="IPR051320">
    <property type="entry name" value="Viral_Replic_Matur_Polypro"/>
</dbReference>
<dbReference type="InterPro" id="IPR043502">
    <property type="entry name" value="DNA/RNA_pol_sf"/>
</dbReference>
<organism evidence="1 2">
    <name type="scientific">Lonchura striata</name>
    <name type="common">white-rumped munia</name>
    <dbReference type="NCBI Taxonomy" id="40157"/>
    <lineage>
        <taxon>Eukaryota</taxon>
        <taxon>Metazoa</taxon>
        <taxon>Chordata</taxon>
        <taxon>Craniata</taxon>
        <taxon>Vertebrata</taxon>
        <taxon>Euteleostomi</taxon>
        <taxon>Archelosauria</taxon>
        <taxon>Archosauria</taxon>
        <taxon>Dinosauria</taxon>
        <taxon>Saurischia</taxon>
        <taxon>Theropoda</taxon>
        <taxon>Coelurosauria</taxon>
        <taxon>Aves</taxon>
        <taxon>Neognathae</taxon>
        <taxon>Neoaves</taxon>
        <taxon>Telluraves</taxon>
        <taxon>Australaves</taxon>
        <taxon>Passeriformes</taxon>
        <taxon>Passeroidea</taxon>
        <taxon>Estrildidae</taxon>
        <taxon>Estrildinae</taxon>
        <taxon>Lonchura</taxon>
    </lineage>
</organism>
<dbReference type="PANTHER" id="PTHR33064:SF29">
    <property type="entry name" value="PEPTIDASE A2 DOMAIN-CONTAINING PROTEIN-RELATED"/>
    <property type="match status" value="1"/>
</dbReference>
<keyword evidence="2" id="KW-1185">Reference proteome</keyword>
<dbReference type="SUPFAM" id="SSF56672">
    <property type="entry name" value="DNA/RNA polymerases"/>
    <property type="match status" value="1"/>
</dbReference>
<reference evidence="1 2" key="1">
    <citation type="submission" date="2017-05" db="EMBL/GenBank/DDBJ databases">
        <title>Genome of assembly of the Bengalese finch, Lonchura striata domestica.</title>
        <authorList>
            <person name="Colquitt B.M."/>
            <person name="Brainard M.S."/>
        </authorList>
    </citation>
    <scope>NUCLEOTIDE SEQUENCE [LARGE SCALE GENOMIC DNA]</scope>
    <source>
        <strain evidence="1">White83orange57</strain>
    </source>
</reference>
<dbReference type="PANTHER" id="PTHR33064">
    <property type="entry name" value="POL PROTEIN"/>
    <property type="match status" value="1"/>
</dbReference>
<evidence type="ECO:0000313" key="2">
    <source>
        <dbReference type="Proteomes" id="UP000197619"/>
    </source>
</evidence>